<evidence type="ECO:0000259" key="1">
    <source>
        <dbReference type="PROSITE" id="PS50125"/>
    </source>
</evidence>
<organism evidence="2 3">
    <name type="scientific">Apatococcus fuscideae</name>
    <dbReference type="NCBI Taxonomy" id="2026836"/>
    <lineage>
        <taxon>Eukaryota</taxon>
        <taxon>Viridiplantae</taxon>
        <taxon>Chlorophyta</taxon>
        <taxon>core chlorophytes</taxon>
        <taxon>Trebouxiophyceae</taxon>
        <taxon>Chlorellales</taxon>
        <taxon>Chlorellaceae</taxon>
        <taxon>Apatococcus</taxon>
    </lineage>
</organism>
<dbReference type="GO" id="GO:0035556">
    <property type="term" value="P:intracellular signal transduction"/>
    <property type="evidence" value="ECO:0007669"/>
    <property type="project" value="InterPro"/>
</dbReference>
<evidence type="ECO:0000313" key="3">
    <source>
        <dbReference type="Proteomes" id="UP001485043"/>
    </source>
</evidence>
<evidence type="ECO:0000313" key="2">
    <source>
        <dbReference type="EMBL" id="KAK9831924.1"/>
    </source>
</evidence>
<reference evidence="2 3" key="1">
    <citation type="journal article" date="2024" name="Nat. Commun.">
        <title>Phylogenomics reveals the evolutionary origins of lichenization in chlorophyte algae.</title>
        <authorList>
            <person name="Puginier C."/>
            <person name="Libourel C."/>
            <person name="Otte J."/>
            <person name="Skaloud P."/>
            <person name="Haon M."/>
            <person name="Grisel S."/>
            <person name="Petersen M."/>
            <person name="Berrin J.G."/>
            <person name="Delaux P.M."/>
            <person name="Dal Grande F."/>
            <person name="Keller J."/>
        </authorList>
    </citation>
    <scope>NUCLEOTIDE SEQUENCE [LARGE SCALE GENOMIC DNA]</scope>
    <source>
        <strain evidence="2 3">SAG 2523</strain>
    </source>
</reference>
<gene>
    <name evidence="2" type="ORF">WJX84_003216</name>
</gene>
<dbReference type="PROSITE" id="PS50125">
    <property type="entry name" value="GUANYLATE_CYCLASE_2"/>
    <property type="match status" value="1"/>
</dbReference>
<dbReference type="InterPro" id="IPR029787">
    <property type="entry name" value="Nucleotide_cyclase"/>
</dbReference>
<comment type="caution">
    <text evidence="2">The sequence shown here is derived from an EMBL/GenBank/DDBJ whole genome shotgun (WGS) entry which is preliminary data.</text>
</comment>
<dbReference type="Gene3D" id="3.30.70.1230">
    <property type="entry name" value="Nucleotide cyclase"/>
    <property type="match status" value="1"/>
</dbReference>
<dbReference type="PANTHER" id="PTHR43081">
    <property type="entry name" value="ADENYLATE CYCLASE, TERMINAL-DIFFERENTIATION SPECIFIC-RELATED"/>
    <property type="match status" value="1"/>
</dbReference>
<name>A0AAW1RDV9_9CHLO</name>
<keyword evidence="3" id="KW-1185">Reference proteome</keyword>
<proteinExistence type="predicted"/>
<dbReference type="Pfam" id="PF00211">
    <property type="entry name" value="Guanylate_cyc"/>
    <property type="match status" value="1"/>
</dbReference>
<dbReference type="GO" id="GO:0009190">
    <property type="term" value="P:cyclic nucleotide biosynthetic process"/>
    <property type="evidence" value="ECO:0007669"/>
    <property type="project" value="InterPro"/>
</dbReference>
<dbReference type="InterPro" id="IPR001054">
    <property type="entry name" value="A/G_cyclase"/>
</dbReference>
<dbReference type="EMBL" id="JALJOV010002279">
    <property type="protein sequence ID" value="KAK9831924.1"/>
    <property type="molecule type" value="Genomic_DNA"/>
</dbReference>
<dbReference type="PANTHER" id="PTHR43081:SF1">
    <property type="entry name" value="ADENYLATE CYCLASE, TERMINAL-DIFFERENTIATION SPECIFIC"/>
    <property type="match status" value="1"/>
</dbReference>
<sequence>MVYHDPNLTKENTVAGNGKALTIVTSDIEGSTELWEKDPEATNMALQLHDDIFRRYLSAYYGFELATEGDAFVLAFHSAPDAVMYCLTVQKVRLLLVFNTLHWIGACADLKGLQ</sequence>
<protein>
    <recommendedName>
        <fullName evidence="1">Guanylate cyclase domain-containing protein</fullName>
    </recommendedName>
</protein>
<dbReference type="Proteomes" id="UP001485043">
    <property type="component" value="Unassembled WGS sequence"/>
</dbReference>
<dbReference type="AlphaFoldDB" id="A0AAW1RDV9"/>
<feature type="domain" description="Guanylate cyclase" evidence="1">
    <location>
        <begin position="22"/>
        <end position="75"/>
    </location>
</feature>
<dbReference type="SUPFAM" id="SSF55073">
    <property type="entry name" value="Nucleotide cyclase"/>
    <property type="match status" value="1"/>
</dbReference>
<accession>A0AAW1RDV9</accession>
<dbReference type="InterPro" id="IPR050697">
    <property type="entry name" value="Adenylyl/Guanylyl_Cyclase_3/4"/>
</dbReference>